<accession>A0A1B9P409</accession>
<feature type="domain" description="Tyr recombinase" evidence="2">
    <location>
        <begin position="1"/>
        <end position="263"/>
    </location>
</feature>
<comment type="caution">
    <text evidence="3">The sequence shown here is derived from an EMBL/GenBank/DDBJ whole genome shotgun (WGS) entry which is preliminary data.</text>
</comment>
<dbReference type="STRING" id="688.A6E04_04925"/>
<sequence>MSYVEPIKTRKHLKHAERYLKKNHDLAFTLVWNIGIESGLRISDILKLQYRNINLSNGQCEIIESKGTLARRAKAKMRVLKKVKEELLFHYQARGLSKKMSIIYITPPQLIVSFIPKSWESTVNERVKHAIDSASPVTRTFYLSESILITLKQRKQEYKELANDYIFNRQTLSSNRAKGGEGLLTRQACWYVFSKLTAILKEIGVDVKVGCHTLRKSFARHLYFATGKDIGLLMTVIGHQSESMSLRYIGLSKDETELAQKKLIVYLSRKTRI</sequence>
<dbReference type="InterPro" id="IPR013762">
    <property type="entry name" value="Integrase-like_cat_sf"/>
</dbReference>
<reference evidence="3 4" key="1">
    <citation type="submission" date="2016-06" db="EMBL/GenBank/DDBJ databases">
        <authorList>
            <person name="Kjaerup R.B."/>
            <person name="Dalgaard T.S."/>
            <person name="Juul-Madsen H.R."/>
        </authorList>
    </citation>
    <scope>NUCLEOTIDE SEQUENCE [LARGE SCALE GENOMIC DNA]</scope>
    <source>
        <strain evidence="3 4">1S159</strain>
    </source>
</reference>
<dbReference type="PROSITE" id="PS51898">
    <property type="entry name" value="TYR_RECOMBINASE"/>
    <property type="match status" value="1"/>
</dbReference>
<evidence type="ECO:0000313" key="3">
    <source>
        <dbReference type="EMBL" id="OCH23250.1"/>
    </source>
</evidence>
<dbReference type="SUPFAM" id="SSF56349">
    <property type="entry name" value="DNA breaking-rejoining enzymes"/>
    <property type="match status" value="1"/>
</dbReference>
<dbReference type="AlphaFoldDB" id="A0A1B9P409"/>
<dbReference type="Proteomes" id="UP000093523">
    <property type="component" value="Unassembled WGS sequence"/>
</dbReference>
<gene>
    <name evidence="3" type="ORF">A6E04_04925</name>
</gene>
<evidence type="ECO:0000313" key="4">
    <source>
        <dbReference type="Proteomes" id="UP000093523"/>
    </source>
</evidence>
<dbReference type="InterPro" id="IPR002104">
    <property type="entry name" value="Integrase_catalytic"/>
</dbReference>
<keyword evidence="1" id="KW-0233">DNA recombination</keyword>
<dbReference type="GO" id="GO:0006310">
    <property type="term" value="P:DNA recombination"/>
    <property type="evidence" value="ECO:0007669"/>
    <property type="project" value="UniProtKB-KW"/>
</dbReference>
<evidence type="ECO:0000256" key="1">
    <source>
        <dbReference type="ARBA" id="ARBA00023172"/>
    </source>
</evidence>
<dbReference type="Pfam" id="PF00589">
    <property type="entry name" value="Phage_integrase"/>
    <property type="match status" value="1"/>
</dbReference>
<dbReference type="GO" id="GO:0003677">
    <property type="term" value="F:DNA binding"/>
    <property type="evidence" value="ECO:0007669"/>
    <property type="project" value="InterPro"/>
</dbReference>
<dbReference type="Gene3D" id="1.10.443.10">
    <property type="entry name" value="Intergrase catalytic core"/>
    <property type="match status" value="1"/>
</dbReference>
<dbReference type="InterPro" id="IPR011010">
    <property type="entry name" value="DNA_brk_join_enz"/>
</dbReference>
<dbReference type="EMBL" id="MAJU01000004">
    <property type="protein sequence ID" value="OCH23250.1"/>
    <property type="molecule type" value="Genomic_DNA"/>
</dbReference>
<dbReference type="GO" id="GO:0015074">
    <property type="term" value="P:DNA integration"/>
    <property type="evidence" value="ECO:0007669"/>
    <property type="project" value="InterPro"/>
</dbReference>
<dbReference type="OrthoDB" id="9788852at2"/>
<dbReference type="RefSeq" id="WP_017021655.1">
    <property type="nucleotide sequence ID" value="NZ_CAWMPN010000004.1"/>
</dbReference>
<organism evidence="3 4">
    <name type="scientific">Aliivibrio logei</name>
    <name type="common">Vibrio logei</name>
    <dbReference type="NCBI Taxonomy" id="688"/>
    <lineage>
        <taxon>Bacteria</taxon>
        <taxon>Pseudomonadati</taxon>
        <taxon>Pseudomonadota</taxon>
        <taxon>Gammaproteobacteria</taxon>
        <taxon>Vibrionales</taxon>
        <taxon>Vibrionaceae</taxon>
        <taxon>Aliivibrio</taxon>
    </lineage>
</organism>
<proteinExistence type="predicted"/>
<protein>
    <submittedName>
        <fullName evidence="3">Integrase</fullName>
    </submittedName>
</protein>
<name>A0A1B9P409_ALILO</name>
<evidence type="ECO:0000259" key="2">
    <source>
        <dbReference type="PROSITE" id="PS51898"/>
    </source>
</evidence>